<dbReference type="Gene3D" id="3.10.620.30">
    <property type="match status" value="1"/>
</dbReference>
<dbReference type="EMBL" id="SORL01000002">
    <property type="protein sequence ID" value="TDY65337.1"/>
    <property type="molecule type" value="Genomic_DNA"/>
</dbReference>
<organism evidence="2 3">
    <name type="scientific">Algibacter lectus</name>
    <dbReference type="NCBI Taxonomy" id="221126"/>
    <lineage>
        <taxon>Bacteria</taxon>
        <taxon>Pseudomonadati</taxon>
        <taxon>Bacteroidota</taxon>
        <taxon>Flavobacteriia</taxon>
        <taxon>Flavobacteriales</taxon>
        <taxon>Flavobacteriaceae</taxon>
        <taxon>Algibacter</taxon>
    </lineage>
</organism>
<evidence type="ECO:0000259" key="1">
    <source>
        <dbReference type="SMART" id="SM00460"/>
    </source>
</evidence>
<keyword evidence="3" id="KW-1185">Reference proteome</keyword>
<dbReference type="InterPro" id="IPR052557">
    <property type="entry name" value="CAP/Cytokinesis_protein"/>
</dbReference>
<proteinExistence type="predicted"/>
<comment type="caution">
    <text evidence="2">The sequence shown here is derived from an EMBL/GenBank/DDBJ whole genome shotgun (WGS) entry which is preliminary data.</text>
</comment>
<dbReference type="InterPro" id="IPR038765">
    <property type="entry name" value="Papain-like_cys_pep_sf"/>
</dbReference>
<accession>A0A4R8MKU9</accession>
<protein>
    <submittedName>
        <fullName evidence="2">Transglutaminase superfamily protein</fullName>
    </submittedName>
</protein>
<dbReference type="Pfam" id="PF01841">
    <property type="entry name" value="Transglut_core"/>
    <property type="match status" value="1"/>
</dbReference>
<dbReference type="GO" id="GO:0005737">
    <property type="term" value="C:cytoplasm"/>
    <property type="evidence" value="ECO:0007669"/>
    <property type="project" value="TreeGrafter"/>
</dbReference>
<gene>
    <name evidence="2" type="ORF">DFQ06_0157</name>
</gene>
<dbReference type="AlphaFoldDB" id="A0A4R8MKU9"/>
<name>A0A4R8MKU9_9FLAO</name>
<reference evidence="2 3" key="1">
    <citation type="submission" date="2019-03" db="EMBL/GenBank/DDBJ databases">
        <title>Genomic Encyclopedia of Type Strains, Phase III (KMG-III): the genomes of soil and plant-associated and newly described type strains.</title>
        <authorList>
            <person name="Whitman W."/>
        </authorList>
    </citation>
    <scope>NUCLEOTIDE SEQUENCE [LARGE SCALE GENOMIC DNA]</scope>
    <source>
        <strain evidence="2 3">CECT 8301</strain>
    </source>
</reference>
<dbReference type="Proteomes" id="UP000294824">
    <property type="component" value="Unassembled WGS sequence"/>
</dbReference>
<dbReference type="PANTHER" id="PTHR46333">
    <property type="entry name" value="CYTOKINESIS PROTEIN 3"/>
    <property type="match status" value="1"/>
</dbReference>
<dbReference type="SUPFAM" id="SSF54001">
    <property type="entry name" value="Cysteine proteinases"/>
    <property type="match status" value="1"/>
</dbReference>
<dbReference type="InterPro" id="IPR002931">
    <property type="entry name" value="Transglutaminase-like"/>
</dbReference>
<evidence type="ECO:0000313" key="3">
    <source>
        <dbReference type="Proteomes" id="UP000294824"/>
    </source>
</evidence>
<evidence type="ECO:0000313" key="2">
    <source>
        <dbReference type="EMBL" id="TDY65337.1"/>
    </source>
</evidence>
<feature type="domain" description="Transglutaminase-like" evidence="1">
    <location>
        <begin position="88"/>
        <end position="154"/>
    </location>
</feature>
<sequence length="331" mass="38205">MTILLLVATNGYSQSDFTKIDEYARSIIYNSDKPLAKELTKNLKTDLEKVRSIFVWITDNIKYDVKRFRNPELYSKSKDSTTDIIKNTLDTNMAVCGGYAKLFKSLCDDAGIECVYIVGLSRQYLESNEEKTVPDHAWNAVKINGKWFLLDTTWASGTVFGNRFEKAFDEYWFLTNPKEFFYSHYPTEQKWTLLNEKYNREKFYDLPATISHNLFTQGITVINPENGTIKIGTDNKFVFVVKVDNIETEISLLGSPWETYASLNNLPKPSNEEYLNDIDKYSLLIPSIELTNKTIKGNIITLEYKVIHRTLENISLSVNGTQTADYKVEWK</sequence>
<dbReference type="PANTHER" id="PTHR46333:SF2">
    <property type="entry name" value="CYTOKINESIS PROTEIN 3"/>
    <property type="match status" value="1"/>
</dbReference>
<dbReference type="SMART" id="SM00460">
    <property type="entry name" value="TGc"/>
    <property type="match status" value="1"/>
</dbReference>